<feature type="non-terminal residue" evidence="1">
    <location>
        <position position="15"/>
    </location>
</feature>
<evidence type="ECO:0000313" key="2">
    <source>
        <dbReference type="Proteomes" id="UP000663887"/>
    </source>
</evidence>
<proteinExistence type="predicted"/>
<sequence length="15" mass="1847">MATILHRFHHELDAR</sequence>
<dbReference type="Proteomes" id="UP000663887">
    <property type="component" value="Unassembled WGS sequence"/>
</dbReference>
<reference evidence="1" key="1">
    <citation type="submission" date="2021-02" db="EMBL/GenBank/DDBJ databases">
        <authorList>
            <person name="Nowell W R."/>
        </authorList>
    </citation>
    <scope>NUCLEOTIDE SEQUENCE</scope>
</reference>
<protein>
    <submittedName>
        <fullName evidence="1">Uncharacterized protein</fullName>
    </submittedName>
</protein>
<accession>A0A816UAL0</accession>
<dbReference type="EMBL" id="CAJNRG010008729">
    <property type="protein sequence ID" value="CAF2106851.1"/>
    <property type="molecule type" value="Genomic_DNA"/>
</dbReference>
<evidence type="ECO:0000313" key="1">
    <source>
        <dbReference type="EMBL" id="CAF2106851.1"/>
    </source>
</evidence>
<gene>
    <name evidence="1" type="ORF">XDN619_LOCUS19939</name>
</gene>
<organism evidence="1 2">
    <name type="scientific">Rotaria magnacalcarata</name>
    <dbReference type="NCBI Taxonomy" id="392030"/>
    <lineage>
        <taxon>Eukaryota</taxon>
        <taxon>Metazoa</taxon>
        <taxon>Spiralia</taxon>
        <taxon>Gnathifera</taxon>
        <taxon>Rotifera</taxon>
        <taxon>Eurotatoria</taxon>
        <taxon>Bdelloidea</taxon>
        <taxon>Philodinida</taxon>
        <taxon>Philodinidae</taxon>
        <taxon>Rotaria</taxon>
    </lineage>
</organism>
<name>A0A816UAL0_9BILA</name>
<comment type="caution">
    <text evidence="1">The sequence shown here is derived from an EMBL/GenBank/DDBJ whole genome shotgun (WGS) entry which is preliminary data.</text>
</comment>